<sequence length="431" mass="48216">MTTLPDPRSLVNADYADGSIYSNPDLYDMEMDRIFMHNWIWVAHRSDIPEAGSFITTFVGPHPVVVTRDRKGDVHVMLNRCRHRGATVCENKRGKAASFVCPYHGWAYGLDGALRGVPFQDGYSGQLDKAKYPLVSLRVEEYNGLIFATFDADIMPLDAWLGRAKPWIDLFMKQGAGWPVKTMGEHKFTFPGNWKIQLENTTDAYHFPIVHKSFLDSVDGETQNTFDFVEGEGYVEDLGHGHSVMVMIPELVDLEADLDAPIPERFQELAEGLSKDYPPEQVRRIVRAVGGSGFNLNLFPNLACSMAFFRVLRPLSVTETEIRHIAIGMDGGPKLGNDMRLRLHEHFQGPMGFGSPDDAEAWDRVQRGSLAGRDIAILLNRGLGHEARREDGNLFSDVSAETGMRAAYRQWLAAMTDVTAACSKNEEESMA</sequence>
<dbReference type="Proteomes" id="UP000664073">
    <property type="component" value="Unassembled WGS sequence"/>
</dbReference>
<dbReference type="GO" id="GO:0051213">
    <property type="term" value="F:dioxygenase activity"/>
    <property type="evidence" value="ECO:0007669"/>
    <property type="project" value="UniProtKB-KW"/>
</dbReference>
<proteinExistence type="predicted"/>
<reference evidence="8" key="1">
    <citation type="submission" date="2021-03" db="EMBL/GenBank/DDBJ databases">
        <title>The complete genome sequence of Acetobacter sp. TBRC 12339.</title>
        <authorList>
            <person name="Charoenyingcharoen P."/>
            <person name="Yukphan P."/>
        </authorList>
    </citation>
    <scope>NUCLEOTIDE SEQUENCE</scope>
    <source>
        <strain evidence="8">TBRC 12339</strain>
    </source>
</reference>
<dbReference type="AlphaFoldDB" id="A0A939KN00"/>
<dbReference type="InterPro" id="IPR017941">
    <property type="entry name" value="Rieske_2Fe-2S"/>
</dbReference>
<accession>A0A939KN00</accession>
<dbReference type="Pfam" id="PF00355">
    <property type="entry name" value="Rieske"/>
    <property type="match status" value="1"/>
</dbReference>
<dbReference type="InterPro" id="IPR036922">
    <property type="entry name" value="Rieske_2Fe-2S_sf"/>
</dbReference>
<name>A0A939KN00_9PROT</name>
<dbReference type="InterPro" id="IPR001663">
    <property type="entry name" value="Rng_hydr_dOase-A"/>
</dbReference>
<dbReference type="RefSeq" id="WP_207845777.1">
    <property type="nucleotide sequence ID" value="NZ_JAFVMH010000003.1"/>
</dbReference>
<evidence type="ECO:0000256" key="1">
    <source>
        <dbReference type="ARBA" id="ARBA00001962"/>
    </source>
</evidence>
<dbReference type="Pfam" id="PF00848">
    <property type="entry name" value="Ring_hydroxyl_A"/>
    <property type="match status" value="1"/>
</dbReference>
<dbReference type="PROSITE" id="PS51296">
    <property type="entry name" value="RIESKE"/>
    <property type="match status" value="1"/>
</dbReference>
<keyword evidence="8" id="KW-0223">Dioxygenase</keyword>
<feature type="domain" description="Rieske" evidence="7">
    <location>
        <begin position="39"/>
        <end position="148"/>
    </location>
</feature>
<gene>
    <name evidence="8" type="ORF">J2D77_08080</name>
</gene>
<dbReference type="SUPFAM" id="SSF50022">
    <property type="entry name" value="ISP domain"/>
    <property type="match status" value="1"/>
</dbReference>
<dbReference type="CDD" id="cd03469">
    <property type="entry name" value="Rieske_RO_Alpha_N"/>
    <property type="match status" value="1"/>
</dbReference>
<keyword evidence="3" id="KW-0479">Metal-binding</keyword>
<dbReference type="Gene3D" id="2.102.10.10">
    <property type="entry name" value="Rieske [2Fe-2S] iron-sulphur domain"/>
    <property type="match status" value="1"/>
</dbReference>
<comment type="caution">
    <text evidence="8">The sequence shown here is derived from an EMBL/GenBank/DDBJ whole genome shotgun (WGS) entry which is preliminary data.</text>
</comment>
<protein>
    <submittedName>
        <fullName evidence="8">Aromatic ring-hydroxylating dioxygenase subunit alpha</fullName>
    </submittedName>
</protein>
<dbReference type="SUPFAM" id="SSF55961">
    <property type="entry name" value="Bet v1-like"/>
    <property type="match status" value="1"/>
</dbReference>
<dbReference type="PANTHER" id="PTHR43756:SF5">
    <property type="entry name" value="CHOLINE MONOOXYGENASE, CHLOROPLASTIC"/>
    <property type="match status" value="1"/>
</dbReference>
<dbReference type="Gene3D" id="3.90.380.10">
    <property type="entry name" value="Naphthalene 1,2-dioxygenase Alpha Subunit, Chain A, domain 1"/>
    <property type="match status" value="1"/>
</dbReference>
<comment type="cofactor">
    <cofactor evidence="1">
        <name>Fe cation</name>
        <dbReference type="ChEBI" id="CHEBI:24875"/>
    </cofactor>
</comment>
<evidence type="ECO:0000313" key="8">
    <source>
        <dbReference type="EMBL" id="MBO1325105.1"/>
    </source>
</evidence>
<organism evidence="8 9">
    <name type="scientific">Acetobacter garciniae</name>
    <dbReference type="NCBI Taxonomy" id="2817435"/>
    <lineage>
        <taxon>Bacteria</taxon>
        <taxon>Pseudomonadati</taxon>
        <taxon>Pseudomonadota</taxon>
        <taxon>Alphaproteobacteria</taxon>
        <taxon>Acetobacterales</taxon>
        <taxon>Acetobacteraceae</taxon>
        <taxon>Acetobacter</taxon>
    </lineage>
</organism>
<keyword evidence="6" id="KW-0411">Iron-sulfur</keyword>
<evidence type="ECO:0000256" key="6">
    <source>
        <dbReference type="ARBA" id="ARBA00023014"/>
    </source>
</evidence>
<evidence type="ECO:0000256" key="4">
    <source>
        <dbReference type="ARBA" id="ARBA00023002"/>
    </source>
</evidence>
<dbReference type="PRINTS" id="PR00090">
    <property type="entry name" value="RNGDIOXGNASE"/>
</dbReference>
<evidence type="ECO:0000256" key="3">
    <source>
        <dbReference type="ARBA" id="ARBA00022723"/>
    </source>
</evidence>
<keyword evidence="2" id="KW-0001">2Fe-2S</keyword>
<dbReference type="EMBL" id="JAFVMH010000003">
    <property type="protein sequence ID" value="MBO1325105.1"/>
    <property type="molecule type" value="Genomic_DNA"/>
</dbReference>
<evidence type="ECO:0000259" key="7">
    <source>
        <dbReference type="PROSITE" id="PS51296"/>
    </source>
</evidence>
<keyword evidence="4" id="KW-0560">Oxidoreductase</keyword>
<dbReference type="GO" id="GO:0005506">
    <property type="term" value="F:iron ion binding"/>
    <property type="evidence" value="ECO:0007669"/>
    <property type="project" value="InterPro"/>
</dbReference>
<dbReference type="PANTHER" id="PTHR43756">
    <property type="entry name" value="CHOLINE MONOOXYGENASE, CHLOROPLASTIC"/>
    <property type="match status" value="1"/>
</dbReference>
<keyword evidence="5" id="KW-0408">Iron</keyword>
<dbReference type="GO" id="GO:0051537">
    <property type="term" value="F:2 iron, 2 sulfur cluster binding"/>
    <property type="evidence" value="ECO:0007669"/>
    <property type="project" value="UniProtKB-KW"/>
</dbReference>
<dbReference type="CDD" id="cd08879">
    <property type="entry name" value="RHO_alpha_C_AntDO-like"/>
    <property type="match status" value="1"/>
</dbReference>
<evidence type="ECO:0000256" key="5">
    <source>
        <dbReference type="ARBA" id="ARBA00023004"/>
    </source>
</evidence>
<dbReference type="InterPro" id="IPR015879">
    <property type="entry name" value="Ring_hydroxy_dOase_asu_C_dom"/>
</dbReference>
<evidence type="ECO:0000256" key="2">
    <source>
        <dbReference type="ARBA" id="ARBA00022714"/>
    </source>
</evidence>
<evidence type="ECO:0000313" key="9">
    <source>
        <dbReference type="Proteomes" id="UP000664073"/>
    </source>
</evidence>
<keyword evidence="9" id="KW-1185">Reference proteome</keyword>